<keyword evidence="7" id="KW-1185">Reference proteome</keyword>
<feature type="signal peptide" evidence="4">
    <location>
        <begin position="1"/>
        <end position="17"/>
    </location>
</feature>
<dbReference type="GO" id="GO:0009279">
    <property type="term" value="C:cell outer membrane"/>
    <property type="evidence" value="ECO:0007669"/>
    <property type="project" value="UniProtKB-SubCell"/>
</dbReference>
<dbReference type="InterPro" id="IPR008969">
    <property type="entry name" value="CarboxyPept-like_regulatory"/>
</dbReference>
<evidence type="ECO:0000256" key="2">
    <source>
        <dbReference type="ARBA" id="ARBA00023136"/>
    </source>
</evidence>
<dbReference type="InterPro" id="IPR041700">
    <property type="entry name" value="OMP_b-brl_3"/>
</dbReference>
<dbReference type="AlphaFoldDB" id="A0A9X2ZMI7"/>
<feature type="chain" id="PRO_5040755577" evidence="4">
    <location>
        <begin position="18"/>
        <end position="799"/>
    </location>
</feature>
<keyword evidence="4" id="KW-0732">Signal</keyword>
<dbReference type="SUPFAM" id="SSF49464">
    <property type="entry name" value="Carboxypeptidase regulatory domain-like"/>
    <property type="match status" value="1"/>
</dbReference>
<comment type="caution">
    <text evidence="6">The sequence shown here is derived from an EMBL/GenBank/DDBJ whole genome shotgun (WGS) entry which is preliminary data.</text>
</comment>
<accession>A0A9X2ZMI7</accession>
<proteinExistence type="predicted"/>
<keyword evidence="2" id="KW-0472">Membrane</keyword>
<evidence type="ECO:0000256" key="3">
    <source>
        <dbReference type="ARBA" id="ARBA00023237"/>
    </source>
</evidence>
<dbReference type="Pfam" id="PF13620">
    <property type="entry name" value="CarboxypepD_reg"/>
    <property type="match status" value="1"/>
</dbReference>
<keyword evidence="3" id="KW-0998">Cell outer membrane</keyword>
<dbReference type="Proteomes" id="UP001151133">
    <property type="component" value="Unassembled WGS sequence"/>
</dbReference>
<evidence type="ECO:0000313" key="7">
    <source>
        <dbReference type="Proteomes" id="UP001151133"/>
    </source>
</evidence>
<evidence type="ECO:0000313" key="6">
    <source>
        <dbReference type="EMBL" id="MCV9933759.1"/>
    </source>
</evidence>
<comment type="subcellular location">
    <subcellularLocation>
        <location evidence="1">Cell outer membrane</location>
    </subcellularLocation>
</comment>
<dbReference type="Pfam" id="PF14905">
    <property type="entry name" value="OMP_b-brl_3"/>
    <property type="match status" value="1"/>
</dbReference>
<feature type="domain" description="Outer membrane protein beta-barrel" evidence="5">
    <location>
        <begin position="374"/>
        <end position="777"/>
    </location>
</feature>
<evidence type="ECO:0000256" key="1">
    <source>
        <dbReference type="ARBA" id="ARBA00004442"/>
    </source>
</evidence>
<protein>
    <submittedName>
        <fullName evidence="6">TonB-dependent receptor</fullName>
    </submittedName>
</protein>
<dbReference type="RefSeq" id="WP_264287965.1">
    <property type="nucleotide sequence ID" value="NZ_JAOZEV010000014.1"/>
</dbReference>
<organism evidence="6 7">
    <name type="scientific">Flavobacterium frigoritolerans</name>
    <dbReference type="NCBI Taxonomy" id="2987686"/>
    <lineage>
        <taxon>Bacteria</taxon>
        <taxon>Pseudomonadati</taxon>
        <taxon>Bacteroidota</taxon>
        <taxon>Flavobacteriia</taxon>
        <taxon>Flavobacteriales</taxon>
        <taxon>Flavobacteriaceae</taxon>
        <taxon>Flavobacterium</taxon>
    </lineage>
</organism>
<reference evidence="6" key="1">
    <citation type="submission" date="2022-10" db="EMBL/GenBank/DDBJ databases">
        <title>Two novel species of Flavobacterium.</title>
        <authorList>
            <person name="Liu Q."/>
            <person name="Xin Y.-H."/>
        </authorList>
    </citation>
    <scope>NUCLEOTIDE SEQUENCE</scope>
    <source>
        <strain evidence="6">LS1R47</strain>
    </source>
</reference>
<evidence type="ECO:0000259" key="5">
    <source>
        <dbReference type="Pfam" id="PF14905"/>
    </source>
</evidence>
<dbReference type="EMBL" id="JAOZEV010000014">
    <property type="protein sequence ID" value="MCV9933759.1"/>
    <property type="molecule type" value="Genomic_DNA"/>
</dbReference>
<dbReference type="InterPro" id="IPR036942">
    <property type="entry name" value="Beta-barrel_TonB_sf"/>
</dbReference>
<sequence>MKKVIFLWCLIPFISVAQNIKVSGIVKDSDKQPIPFADVKILNSLDSLVYRNTATDKIGLFKLENIAKGKYILKISLSGYADYYTDFTLNKDKEFAEIAMMKNAEALDDVVITHKKPVIKRKIDRMEFNVENSVLSNTNAWEILKSTPGVTASNNGTIAVRGSTGILVTINDKKVYLSGEELKQLLENTNGDTVKSVEVITNPPAKYDAQGSTVLNIKIKQNNQNGYKGTLSTAYVQTAYPKGVMSTSQYYKTKKLALSGNYSLGAGIYYREGADVVYYKDNQDQVTSIWESILNRKNKSLSQNTYRITAEYEIDSLNTLTLGTNGFISLKSHGEYNVPTYIYDANRQIDSLYTTQNKRKNPTRTNAYNASFEHKFSEKQSIVISSDYTRYFKNENQDIYSVFSLPQSAPYRDTRFVSDNTQKIGLFSIQADYNNEIAETKIEAGIKFGNVNANSNLDYRDDIAGELQLNPNRSSQFLYDENIYAGYLSLGKEIGKWSLKAGLRSEYTELEGNLLTGNEVNTQHYFKLFPTLYALYKLTENHEIGISYGKRINRPQYSSLNPFRSYYNSYSYYTGDPKLQPEIVHNVSLQYTLKSKYNFDLYYRNSINPSMEISYQDYETNTVIYRHTNIERKIGYGLDFSANQEIFPWWQFIFSNGISYSKDTFQGGDGTLYHNNIWSYNNNINNRFTLNKKKELSMELNWSYDSPSVQGTFTVTGSSSLSMGIYKKVFNNNGQVSILFSDIYKGQKVRVTTNYANQYNYFDDYGDTQSVRISFKYNLGNQKLKNSNNKEKTEEQQRL</sequence>
<dbReference type="Gene3D" id="2.40.170.20">
    <property type="entry name" value="TonB-dependent receptor, beta-barrel domain"/>
    <property type="match status" value="1"/>
</dbReference>
<gene>
    <name evidence="6" type="ORF">OIU80_15865</name>
</gene>
<dbReference type="SUPFAM" id="SSF56935">
    <property type="entry name" value="Porins"/>
    <property type="match status" value="1"/>
</dbReference>
<keyword evidence="6" id="KW-0675">Receptor</keyword>
<dbReference type="Gene3D" id="2.60.40.1120">
    <property type="entry name" value="Carboxypeptidase-like, regulatory domain"/>
    <property type="match status" value="1"/>
</dbReference>
<evidence type="ECO:0000256" key="4">
    <source>
        <dbReference type="SAM" id="SignalP"/>
    </source>
</evidence>
<name>A0A9X2ZMI7_9FLAO</name>